<evidence type="ECO:0000313" key="2">
    <source>
        <dbReference type="Proteomes" id="UP000593564"/>
    </source>
</evidence>
<reference evidence="2" key="1">
    <citation type="journal article" date="2020" name="Nat. Commun.">
        <title>Genome assembly of wild tea tree DASZ reveals pedigree and selection history of tea varieties.</title>
        <authorList>
            <person name="Zhang W."/>
            <person name="Zhang Y."/>
            <person name="Qiu H."/>
            <person name="Guo Y."/>
            <person name="Wan H."/>
            <person name="Zhang X."/>
            <person name="Scossa F."/>
            <person name="Alseekh S."/>
            <person name="Zhang Q."/>
            <person name="Wang P."/>
            <person name="Xu L."/>
            <person name="Schmidt M.H."/>
            <person name="Jia X."/>
            <person name="Li D."/>
            <person name="Zhu A."/>
            <person name="Guo F."/>
            <person name="Chen W."/>
            <person name="Ni D."/>
            <person name="Usadel B."/>
            <person name="Fernie A.R."/>
            <person name="Wen W."/>
        </authorList>
    </citation>
    <scope>NUCLEOTIDE SEQUENCE [LARGE SCALE GENOMIC DNA]</scope>
    <source>
        <strain evidence="2">cv. G240</strain>
    </source>
</reference>
<keyword evidence="2" id="KW-1185">Reference proteome</keyword>
<accession>A0A7J7I558</accession>
<evidence type="ECO:0000313" key="1">
    <source>
        <dbReference type="EMBL" id="KAF5959238.1"/>
    </source>
</evidence>
<comment type="caution">
    <text evidence="1">The sequence shown here is derived from an EMBL/GenBank/DDBJ whole genome shotgun (WGS) entry which is preliminary data.</text>
</comment>
<dbReference type="AlphaFoldDB" id="A0A7J7I558"/>
<gene>
    <name evidence="1" type="ORF">HYC85_000447</name>
</gene>
<protein>
    <submittedName>
        <fullName evidence="1">Uncharacterized protein</fullName>
    </submittedName>
</protein>
<dbReference type="Proteomes" id="UP000593564">
    <property type="component" value="Unassembled WGS sequence"/>
</dbReference>
<sequence>MAAAKRGAAAAMKLFYKKLRSPPFSMAATKRGAAAMKLFYEKLRSAFLLPCSSLMGLMVSFKLTKLIYRQRGIEELVKKRMEKNQKKIEAGSGDEKNDGVKKPTVTMNPVEMMSTFVVLQDIVDSVVKDTSTVHSIRKETVENAASILWKIAMGADIREQKGDISSILKELRFGNAKVRAIAAKLNAVDVKLETLMGNFNILIPHPNPLYYCCSTSSNLIHCTTTPNLIHYTTTTTTTPPT</sequence>
<dbReference type="EMBL" id="JACBKZ010000001">
    <property type="protein sequence ID" value="KAF5959238.1"/>
    <property type="molecule type" value="Genomic_DNA"/>
</dbReference>
<reference evidence="1 2" key="2">
    <citation type="submission" date="2020-07" db="EMBL/GenBank/DDBJ databases">
        <title>Genome assembly of wild tea tree DASZ reveals pedigree and selection history of tea varieties.</title>
        <authorList>
            <person name="Zhang W."/>
        </authorList>
    </citation>
    <scope>NUCLEOTIDE SEQUENCE [LARGE SCALE GENOMIC DNA]</scope>
    <source>
        <strain evidence="2">cv. G240</strain>
        <tissue evidence="1">Leaf</tissue>
    </source>
</reference>
<name>A0A7J7I558_CAMSI</name>
<organism evidence="1 2">
    <name type="scientific">Camellia sinensis</name>
    <name type="common">Tea plant</name>
    <name type="synonym">Thea sinensis</name>
    <dbReference type="NCBI Taxonomy" id="4442"/>
    <lineage>
        <taxon>Eukaryota</taxon>
        <taxon>Viridiplantae</taxon>
        <taxon>Streptophyta</taxon>
        <taxon>Embryophyta</taxon>
        <taxon>Tracheophyta</taxon>
        <taxon>Spermatophyta</taxon>
        <taxon>Magnoliopsida</taxon>
        <taxon>eudicotyledons</taxon>
        <taxon>Gunneridae</taxon>
        <taxon>Pentapetalae</taxon>
        <taxon>asterids</taxon>
        <taxon>Ericales</taxon>
        <taxon>Theaceae</taxon>
        <taxon>Camellia</taxon>
    </lineage>
</organism>
<proteinExistence type="predicted"/>